<dbReference type="InterPro" id="IPR003615">
    <property type="entry name" value="HNH_nuc"/>
</dbReference>
<organism evidence="3 4">
    <name type="scientific">Microbulbifer marinus</name>
    <dbReference type="NCBI Taxonomy" id="658218"/>
    <lineage>
        <taxon>Bacteria</taxon>
        <taxon>Pseudomonadati</taxon>
        <taxon>Pseudomonadota</taxon>
        <taxon>Gammaproteobacteria</taxon>
        <taxon>Cellvibrionales</taxon>
        <taxon>Microbulbiferaceae</taxon>
        <taxon>Microbulbifer</taxon>
    </lineage>
</organism>
<evidence type="ECO:0000259" key="2">
    <source>
        <dbReference type="SMART" id="SM00507"/>
    </source>
</evidence>
<dbReference type="CDD" id="cd00085">
    <property type="entry name" value="HNHc"/>
    <property type="match status" value="1"/>
</dbReference>
<dbReference type="STRING" id="658218.SAMN05216562_2280"/>
<evidence type="ECO:0000256" key="1">
    <source>
        <dbReference type="SAM" id="MobiDB-lite"/>
    </source>
</evidence>
<dbReference type="EMBL" id="FNQO01000002">
    <property type="protein sequence ID" value="SEA20589.1"/>
    <property type="molecule type" value="Genomic_DNA"/>
</dbReference>
<dbReference type="Proteomes" id="UP000198658">
    <property type="component" value="Unassembled WGS sequence"/>
</dbReference>
<dbReference type="RefSeq" id="WP_139304869.1">
    <property type="nucleotide sequence ID" value="NZ_FNQO01000002.1"/>
</dbReference>
<keyword evidence="4" id="KW-1185">Reference proteome</keyword>
<dbReference type="AlphaFoldDB" id="A0A1H3ZA07"/>
<feature type="domain" description="HNH nuclease" evidence="2">
    <location>
        <begin position="257"/>
        <end position="310"/>
    </location>
</feature>
<reference evidence="4" key="1">
    <citation type="submission" date="2016-10" db="EMBL/GenBank/DDBJ databases">
        <authorList>
            <person name="Varghese N."/>
            <person name="Submissions S."/>
        </authorList>
    </citation>
    <scope>NUCLEOTIDE SEQUENCE [LARGE SCALE GENOMIC DNA]</scope>
    <source>
        <strain evidence="4">CGMCC 1.10657</strain>
    </source>
</reference>
<evidence type="ECO:0000313" key="4">
    <source>
        <dbReference type="Proteomes" id="UP000198658"/>
    </source>
</evidence>
<dbReference type="SMART" id="SM00507">
    <property type="entry name" value="HNHc"/>
    <property type="match status" value="1"/>
</dbReference>
<sequence length="425" mass="47006">MSGMRIDFNLSALAAALKPLAYGHSPLDLNSVPLGRLEIDPRLKKGQIEIEAGHIEHDPQGRATFADRPVLLFIKDQGGYLPEVLGGQLEKGKMVHLRRCSTIKSMAEDGRGDRYSVLIRDDGYFPVYAAGYGVTSEEQPARRRVCLICLTELNLIGRWDFNKRKLAASFHFEKYLGGELGRDQLFNAQYGAPDSKRFPLGGSEAPVPEGKLRTVHVPLKKATGTASPLAKEPQPIDTARPTPTPEDKKGEPDSWGEISQQMRQAAGWTCSECKVCLSQHPRLLHVHHRNGQKKDNRAGNLQVLCVECHQKQPMHGHLRVTAGDAALLAELRERQSHHEDSEDILTALEEEFPEAFSGDCAVFNGTGEIVIDALAIFRGAQLAICDSPDHWKSSDSVANKWLVFLLNEFKTGDQAIAAVRKRLNS</sequence>
<proteinExistence type="predicted"/>
<dbReference type="OrthoDB" id="9815372at2"/>
<protein>
    <submittedName>
        <fullName evidence="3">5-methylcytosine-specific restriction endonuclease McrA</fullName>
    </submittedName>
</protein>
<feature type="region of interest" description="Disordered" evidence="1">
    <location>
        <begin position="222"/>
        <end position="255"/>
    </location>
</feature>
<keyword evidence="3" id="KW-0378">Hydrolase</keyword>
<keyword evidence="3" id="KW-0255">Endonuclease</keyword>
<evidence type="ECO:0000313" key="3">
    <source>
        <dbReference type="EMBL" id="SEA20589.1"/>
    </source>
</evidence>
<name>A0A1H3ZA07_9GAMM</name>
<keyword evidence="3" id="KW-0540">Nuclease</keyword>
<accession>A0A1H3ZA07</accession>
<dbReference type="GO" id="GO:0004519">
    <property type="term" value="F:endonuclease activity"/>
    <property type="evidence" value="ECO:0007669"/>
    <property type="project" value="UniProtKB-KW"/>
</dbReference>
<gene>
    <name evidence="3" type="ORF">SAMN05216562_2280</name>
</gene>